<feature type="domain" description="Cation/H+ exchanger transmembrane" evidence="9">
    <location>
        <begin position="412"/>
        <end position="811"/>
    </location>
</feature>
<feature type="transmembrane region" description="Helical" evidence="7">
    <location>
        <begin position="705"/>
        <end position="726"/>
    </location>
</feature>
<keyword evidence="11" id="KW-1185">Reference proteome</keyword>
<reference evidence="10" key="1">
    <citation type="submission" date="2021-07" db="EMBL/GenBank/DDBJ databases">
        <authorList>
            <person name="Catto M.A."/>
            <person name="Jacobson A."/>
            <person name="Kennedy G."/>
            <person name="Labadie P."/>
            <person name="Hunt B.G."/>
            <person name="Srinivasan R."/>
        </authorList>
    </citation>
    <scope>NUCLEOTIDE SEQUENCE</scope>
    <source>
        <strain evidence="10">PL_HMW_Pooled</strain>
        <tissue evidence="10">Head</tissue>
    </source>
</reference>
<evidence type="ECO:0000313" key="11">
    <source>
        <dbReference type="Proteomes" id="UP001219518"/>
    </source>
</evidence>
<dbReference type="Pfam" id="PF00999">
    <property type="entry name" value="Na_H_Exchanger"/>
    <property type="match status" value="1"/>
</dbReference>
<keyword evidence="5 7" id="KW-0472">Membrane</keyword>
<feature type="compositionally biased region" description="Polar residues" evidence="6">
    <location>
        <begin position="55"/>
        <end position="68"/>
    </location>
</feature>
<feature type="transmembrane region" description="Helical" evidence="7">
    <location>
        <begin position="373"/>
        <end position="394"/>
    </location>
</feature>
<sequence>VLSVLIVFLLGVQMNAERKLSSPAAPLSHVQLDGSPSPSGALKLLGPGEVRQARKLSSMSSFDGQRSRSYLPPDEEDEEMDHQLAQKLGISDSLSDGHITPGRTSFSSPPLHAGILKHSDHDLRSHSHQNAAYEADEALGPLGGVLPGPHGLPGPPGGGGGGMSMTSPGTPGTASTTSPTSPFSLASAQSAGAGSAASQSSEPRRRVSIIVQEETEREREARDLARERERAERAKKLSTSSFASSVGGHSGHAHPKSGDLHQHPEGDDAAPKKKKQARVYYGPPVEQTYVEDGDDEDEENGKTPAIAENGVLKKKSCIEFMYNKVYPDRSIETSSWYMFCKKARKKDAEAGGWEPPHWQAVCPYPFCPTYRQFARFLGLTLVVLLLWGSAYAVLGDTLAPGGGLFSLAVLVVAAHFGGWLVSLTTLPALVGMLLVGILFQNVGLYEVSTDMQEVVGVLRKVALVIILTRAGLDLDPPALKRLLCTVLRIGLLPWAVECVVLAVMMHFLFGMPWIWGFILGTTVAAVSPAVTVPCLFRLRGKGYGTAKGIPTLIIAISGIDDAASVAGFGIISSIMFSHDSLLYQIVQGPLSVVMGLGFGVLWGVLAKYVPERNDPFVVPMRVLMLFGGGLIAVLGSESIGLGGAGPLAVVSAAFVSCYSWTQQGWEFEENPVATAFEIFWMVFEPILFGLTGTMIKMDELDPQNVWKVIGSLVAGFVIRILFTILVSWRSRLNTKEKVFVSLSLMAKASVQAALCTVPLDLIRESSHEAEGAAGAAGAGSSGTPGGDGDREHAELFLTTCVMSILLTAPTIAILMTLLGPRMLTKTTVDPEFPENWRRHTRPSLRDISIIDEGDEEDDEDNLGKLSRRSSRRRSSSAKDVGKEAGNHTTTPTPSANSTTRETSLTTTSVP</sequence>
<feature type="transmembrane region" description="Helical" evidence="7">
    <location>
        <begin position="581"/>
        <end position="604"/>
    </location>
</feature>
<evidence type="ECO:0000259" key="9">
    <source>
        <dbReference type="Pfam" id="PF00999"/>
    </source>
</evidence>
<feature type="transmembrane region" description="Helical" evidence="7">
    <location>
        <begin position="406"/>
        <end position="439"/>
    </location>
</feature>
<dbReference type="InterPro" id="IPR038770">
    <property type="entry name" value="Na+/solute_symporter_sf"/>
</dbReference>
<evidence type="ECO:0000313" key="10">
    <source>
        <dbReference type="EMBL" id="KAK3908960.1"/>
    </source>
</evidence>
<feature type="non-terminal residue" evidence="10">
    <location>
        <position position="1"/>
    </location>
</feature>
<comment type="subcellular location">
    <subcellularLocation>
        <location evidence="1">Membrane</location>
        <topology evidence="1">Multi-pass membrane protein</topology>
    </subcellularLocation>
</comment>
<feature type="signal peptide" evidence="8">
    <location>
        <begin position="1"/>
        <end position="16"/>
    </location>
</feature>
<feature type="transmembrane region" description="Helical" evidence="7">
    <location>
        <begin position="672"/>
        <end position="693"/>
    </location>
</feature>
<evidence type="ECO:0000256" key="2">
    <source>
        <dbReference type="ARBA" id="ARBA00007367"/>
    </source>
</evidence>
<accession>A0AAE1L7B2</accession>
<evidence type="ECO:0000256" key="4">
    <source>
        <dbReference type="ARBA" id="ARBA00022989"/>
    </source>
</evidence>
<dbReference type="PANTHER" id="PTHR31102">
    <property type="match status" value="1"/>
</dbReference>
<proteinExistence type="inferred from homology"/>
<feature type="transmembrane region" description="Helical" evidence="7">
    <location>
        <begin position="616"/>
        <end position="635"/>
    </location>
</feature>
<feature type="transmembrane region" description="Helical" evidence="7">
    <location>
        <begin position="548"/>
        <end position="575"/>
    </location>
</feature>
<evidence type="ECO:0000256" key="8">
    <source>
        <dbReference type="SAM" id="SignalP"/>
    </source>
</evidence>
<evidence type="ECO:0000256" key="1">
    <source>
        <dbReference type="ARBA" id="ARBA00004141"/>
    </source>
</evidence>
<feature type="compositionally biased region" description="Basic and acidic residues" evidence="6">
    <location>
        <begin position="214"/>
        <end position="235"/>
    </location>
</feature>
<feature type="region of interest" description="Disordered" evidence="6">
    <location>
        <begin position="54"/>
        <end position="82"/>
    </location>
</feature>
<dbReference type="GO" id="GO:0016020">
    <property type="term" value="C:membrane"/>
    <property type="evidence" value="ECO:0007669"/>
    <property type="project" value="UniProtKB-SubCell"/>
</dbReference>
<dbReference type="AlphaFoldDB" id="A0AAE1L7B2"/>
<keyword evidence="3 7" id="KW-0812">Transmembrane</keyword>
<reference evidence="10" key="2">
    <citation type="journal article" date="2023" name="BMC Genomics">
        <title>Pest status, molecular evolution, and epigenetic factors derived from the genome assembly of Frankliniella fusca, a thysanopteran phytovirus vector.</title>
        <authorList>
            <person name="Catto M.A."/>
            <person name="Labadie P.E."/>
            <person name="Jacobson A.L."/>
            <person name="Kennedy G.G."/>
            <person name="Srinivasan R."/>
            <person name="Hunt B.G."/>
        </authorList>
    </citation>
    <scope>NUCLEOTIDE SEQUENCE</scope>
    <source>
        <strain evidence="10">PL_HMW_Pooled</strain>
    </source>
</reference>
<feature type="transmembrane region" description="Helical" evidence="7">
    <location>
        <begin position="641"/>
        <end position="660"/>
    </location>
</feature>
<protein>
    <submittedName>
        <fullName evidence="10">Sodium/hydrogen exchanger 9B2</fullName>
    </submittedName>
</protein>
<organism evidence="10 11">
    <name type="scientific">Frankliniella fusca</name>
    <dbReference type="NCBI Taxonomy" id="407009"/>
    <lineage>
        <taxon>Eukaryota</taxon>
        <taxon>Metazoa</taxon>
        <taxon>Ecdysozoa</taxon>
        <taxon>Arthropoda</taxon>
        <taxon>Hexapoda</taxon>
        <taxon>Insecta</taxon>
        <taxon>Pterygota</taxon>
        <taxon>Neoptera</taxon>
        <taxon>Paraneoptera</taxon>
        <taxon>Thysanoptera</taxon>
        <taxon>Terebrantia</taxon>
        <taxon>Thripoidea</taxon>
        <taxon>Thripidae</taxon>
        <taxon>Frankliniella</taxon>
    </lineage>
</organism>
<feature type="chain" id="PRO_5041982929" evidence="8">
    <location>
        <begin position="17"/>
        <end position="910"/>
    </location>
</feature>
<feature type="transmembrane region" description="Helical" evidence="7">
    <location>
        <begin position="513"/>
        <end position="536"/>
    </location>
</feature>
<feature type="region of interest" description="Disordered" evidence="6">
    <location>
        <begin position="139"/>
        <end position="282"/>
    </location>
</feature>
<feature type="compositionally biased region" description="Basic and acidic residues" evidence="6">
    <location>
        <begin position="256"/>
        <end position="271"/>
    </location>
</feature>
<dbReference type="Proteomes" id="UP001219518">
    <property type="component" value="Unassembled WGS sequence"/>
</dbReference>
<dbReference type="Gene3D" id="1.20.1530.20">
    <property type="match status" value="1"/>
</dbReference>
<evidence type="ECO:0000256" key="5">
    <source>
        <dbReference type="ARBA" id="ARBA00023136"/>
    </source>
</evidence>
<comment type="similarity">
    <text evidence="2">Belongs to the monovalent cation:proton antiporter 1 (CPA1) transporter (TC 2.A.36) family.</text>
</comment>
<dbReference type="InterPro" id="IPR006153">
    <property type="entry name" value="Cation/H_exchanger_TM"/>
</dbReference>
<comment type="caution">
    <text evidence="10">The sequence shown here is derived from an EMBL/GenBank/DDBJ whole genome shotgun (WGS) entry which is preliminary data.</text>
</comment>
<dbReference type="GO" id="GO:0015297">
    <property type="term" value="F:antiporter activity"/>
    <property type="evidence" value="ECO:0007669"/>
    <property type="project" value="InterPro"/>
</dbReference>
<feature type="transmembrane region" description="Helical" evidence="7">
    <location>
        <begin position="482"/>
        <end position="507"/>
    </location>
</feature>
<gene>
    <name evidence="10" type="ORF">KUF71_019216</name>
</gene>
<dbReference type="GO" id="GO:1902600">
    <property type="term" value="P:proton transmembrane transport"/>
    <property type="evidence" value="ECO:0007669"/>
    <property type="project" value="InterPro"/>
</dbReference>
<dbReference type="InterPro" id="IPR051843">
    <property type="entry name" value="CPA1_transporter"/>
</dbReference>
<feature type="compositionally biased region" description="Low complexity" evidence="6">
    <location>
        <begin position="888"/>
        <end position="910"/>
    </location>
</feature>
<evidence type="ECO:0000256" key="6">
    <source>
        <dbReference type="SAM" id="MobiDB-lite"/>
    </source>
</evidence>
<feature type="compositionally biased region" description="Acidic residues" evidence="6">
    <location>
        <begin position="849"/>
        <end position="860"/>
    </location>
</feature>
<dbReference type="PANTHER" id="PTHR31102:SF1">
    <property type="entry name" value="CATION_H+ EXCHANGER DOMAIN-CONTAINING PROTEIN"/>
    <property type="match status" value="1"/>
</dbReference>
<feature type="region of interest" description="Disordered" evidence="6">
    <location>
        <begin position="847"/>
        <end position="910"/>
    </location>
</feature>
<keyword evidence="8" id="KW-0732">Signal</keyword>
<name>A0AAE1L7B2_9NEOP</name>
<keyword evidence="4 7" id="KW-1133">Transmembrane helix</keyword>
<evidence type="ECO:0000256" key="3">
    <source>
        <dbReference type="ARBA" id="ARBA00022692"/>
    </source>
</evidence>
<feature type="compositionally biased region" description="Basic residues" evidence="6">
    <location>
        <begin position="865"/>
        <end position="875"/>
    </location>
</feature>
<dbReference type="EMBL" id="JAHWGI010000083">
    <property type="protein sequence ID" value="KAK3908960.1"/>
    <property type="molecule type" value="Genomic_DNA"/>
</dbReference>
<feature type="compositionally biased region" description="Low complexity" evidence="6">
    <location>
        <begin position="164"/>
        <end position="201"/>
    </location>
</feature>
<evidence type="ECO:0000256" key="7">
    <source>
        <dbReference type="SAM" id="Phobius"/>
    </source>
</evidence>
<feature type="transmembrane region" description="Helical" evidence="7">
    <location>
        <begin position="795"/>
        <end position="818"/>
    </location>
</feature>